<proteinExistence type="predicted"/>
<dbReference type="SUPFAM" id="SSF47095">
    <property type="entry name" value="HMG-box"/>
    <property type="match status" value="1"/>
</dbReference>
<evidence type="ECO:0000256" key="2">
    <source>
        <dbReference type="ARBA" id="ARBA00023125"/>
    </source>
</evidence>
<feature type="domain" description="HMG box" evidence="7">
    <location>
        <begin position="119"/>
        <end position="187"/>
    </location>
</feature>
<dbReference type="InterPro" id="IPR036910">
    <property type="entry name" value="HMG_box_dom_sf"/>
</dbReference>
<name>A0ABP9YJK0_9FUNG</name>
<evidence type="ECO:0000313" key="8">
    <source>
        <dbReference type="EMBL" id="GAA5807036.1"/>
    </source>
</evidence>
<dbReference type="Proteomes" id="UP001473302">
    <property type="component" value="Unassembled WGS sequence"/>
</dbReference>
<protein>
    <recommendedName>
        <fullName evidence="7">HMG box domain-containing protein</fullName>
    </recommendedName>
</protein>
<dbReference type="InterPro" id="IPR056513">
    <property type="entry name" value="INO80F"/>
</dbReference>
<dbReference type="PRINTS" id="PR00886">
    <property type="entry name" value="HIGHMOBLTY12"/>
</dbReference>
<evidence type="ECO:0000256" key="5">
    <source>
        <dbReference type="SAM" id="Coils"/>
    </source>
</evidence>
<organism evidence="8 9">
    <name type="scientific">Mucor flavus</name>
    <dbReference type="NCBI Taxonomy" id="439312"/>
    <lineage>
        <taxon>Eukaryota</taxon>
        <taxon>Fungi</taxon>
        <taxon>Fungi incertae sedis</taxon>
        <taxon>Mucoromycota</taxon>
        <taxon>Mucoromycotina</taxon>
        <taxon>Mucoromycetes</taxon>
        <taxon>Mucorales</taxon>
        <taxon>Mucorineae</taxon>
        <taxon>Mucoraceae</taxon>
        <taxon>Mucor</taxon>
    </lineage>
</organism>
<dbReference type="PROSITE" id="PS50118">
    <property type="entry name" value="HMG_BOX_2"/>
    <property type="match status" value="1"/>
</dbReference>
<feature type="region of interest" description="Disordered" evidence="6">
    <location>
        <begin position="94"/>
        <end position="122"/>
    </location>
</feature>
<feature type="compositionally biased region" description="Polar residues" evidence="6">
    <location>
        <begin position="58"/>
        <end position="71"/>
    </location>
</feature>
<dbReference type="Pfam" id="PF24245">
    <property type="entry name" value="INO80F"/>
    <property type="match status" value="1"/>
</dbReference>
<comment type="caution">
    <text evidence="8">The sequence shown here is derived from an EMBL/GenBank/DDBJ whole genome shotgun (WGS) entry which is preliminary data.</text>
</comment>
<feature type="compositionally biased region" description="Low complexity" evidence="6">
    <location>
        <begin position="207"/>
        <end position="217"/>
    </location>
</feature>
<keyword evidence="5" id="KW-0175">Coiled coil</keyword>
<sequence length="261" mass="30063">MTEDIKNKIKLDDLKKRYRTVEEENDFLQEKLLRAQKSIKRLRLERTLLLERIDKGFDNSNGGTNSDSDTGSDLLLHNDLMDKNHFSNQHYKLNSKQQFQANNTTVIKPPKKKKDPNAPKGPGNVFFLFCRLQRDKIKDENPEENIGDVTKLLGLKWKGLPKEEKQVYYDTFKKEMEEYEEAMKSYKSSIPTLLTDPRTQPLDPIDSAIAESSSSSPNITSPHHGEDVVHLPTLSNIIDNHQSILPKDQIHSSWKDPIIHS</sequence>
<evidence type="ECO:0000259" key="7">
    <source>
        <dbReference type="PROSITE" id="PS50118"/>
    </source>
</evidence>
<accession>A0ABP9YJK0</accession>
<keyword evidence="9" id="KW-1185">Reference proteome</keyword>
<evidence type="ECO:0000256" key="6">
    <source>
        <dbReference type="SAM" id="MobiDB-lite"/>
    </source>
</evidence>
<feature type="region of interest" description="Disordered" evidence="6">
    <location>
        <begin position="207"/>
        <end position="227"/>
    </location>
</feature>
<keyword evidence="3 4" id="KW-0539">Nucleus</keyword>
<feature type="region of interest" description="Disordered" evidence="6">
    <location>
        <begin position="55"/>
        <end position="75"/>
    </location>
</feature>
<evidence type="ECO:0000256" key="4">
    <source>
        <dbReference type="PROSITE-ProRule" id="PRU00267"/>
    </source>
</evidence>
<feature type="compositionally biased region" description="Polar residues" evidence="6">
    <location>
        <begin position="94"/>
        <end position="106"/>
    </location>
</feature>
<dbReference type="Gene3D" id="1.10.30.10">
    <property type="entry name" value="High mobility group box domain"/>
    <property type="match status" value="1"/>
</dbReference>
<dbReference type="EMBL" id="BAABUK010000002">
    <property type="protein sequence ID" value="GAA5807036.1"/>
    <property type="molecule type" value="Genomic_DNA"/>
</dbReference>
<feature type="DNA-binding region" description="HMG box" evidence="4">
    <location>
        <begin position="119"/>
        <end position="187"/>
    </location>
</feature>
<evidence type="ECO:0000256" key="1">
    <source>
        <dbReference type="ARBA" id="ARBA00004123"/>
    </source>
</evidence>
<comment type="subcellular location">
    <subcellularLocation>
        <location evidence="1">Nucleus</location>
    </subcellularLocation>
</comment>
<reference evidence="8 9" key="1">
    <citation type="submission" date="2024-04" db="EMBL/GenBank/DDBJ databases">
        <title>genome sequences of Mucor flavus KT1a and Helicostylum pulchrum KT1b strains isolated from the surface of a dry-aged beef.</title>
        <authorList>
            <person name="Toyotome T."/>
            <person name="Hosono M."/>
            <person name="Torimaru M."/>
            <person name="Fukuda K."/>
            <person name="Mikami N."/>
        </authorList>
    </citation>
    <scope>NUCLEOTIDE SEQUENCE [LARGE SCALE GENOMIC DNA]</scope>
    <source>
        <strain evidence="8 9">KT1a</strain>
    </source>
</reference>
<dbReference type="InterPro" id="IPR009071">
    <property type="entry name" value="HMG_box_dom"/>
</dbReference>
<dbReference type="PANTHER" id="PTHR48112">
    <property type="entry name" value="HIGH MOBILITY GROUP PROTEIN DSP1"/>
    <property type="match status" value="1"/>
</dbReference>
<dbReference type="SMART" id="SM00398">
    <property type="entry name" value="HMG"/>
    <property type="match status" value="1"/>
</dbReference>
<dbReference type="Pfam" id="PF00505">
    <property type="entry name" value="HMG_box"/>
    <property type="match status" value="1"/>
</dbReference>
<dbReference type="InterPro" id="IPR050342">
    <property type="entry name" value="HMGB"/>
</dbReference>
<keyword evidence="2 4" id="KW-0238">DNA-binding</keyword>
<gene>
    <name evidence="8" type="ORF">MFLAVUS_000386</name>
</gene>
<feature type="coiled-coil region" evidence="5">
    <location>
        <begin position="11"/>
        <end position="45"/>
    </location>
</feature>
<feature type="coiled-coil region" evidence="5">
    <location>
        <begin position="162"/>
        <end position="189"/>
    </location>
</feature>
<evidence type="ECO:0000256" key="3">
    <source>
        <dbReference type="ARBA" id="ARBA00023242"/>
    </source>
</evidence>
<evidence type="ECO:0000313" key="9">
    <source>
        <dbReference type="Proteomes" id="UP001473302"/>
    </source>
</evidence>